<dbReference type="SUPFAM" id="SSF53335">
    <property type="entry name" value="S-adenosyl-L-methionine-dependent methyltransferases"/>
    <property type="match status" value="1"/>
</dbReference>
<keyword evidence="3" id="KW-1185">Reference proteome</keyword>
<keyword evidence="2" id="KW-0808">Transferase</keyword>
<organism evidence="2 3">
    <name type="scientific">Fibrivirga algicola</name>
    <dbReference type="NCBI Taxonomy" id="2950420"/>
    <lineage>
        <taxon>Bacteria</taxon>
        <taxon>Pseudomonadati</taxon>
        <taxon>Bacteroidota</taxon>
        <taxon>Cytophagia</taxon>
        <taxon>Cytophagales</taxon>
        <taxon>Spirosomataceae</taxon>
        <taxon>Fibrivirga</taxon>
    </lineage>
</organism>
<reference evidence="3" key="2">
    <citation type="submission" date="2023-07" db="EMBL/GenBank/DDBJ databases">
        <authorList>
            <person name="Jung D.-H."/>
        </authorList>
    </citation>
    <scope>NUCLEOTIDE SEQUENCE [LARGE SCALE GENOMIC DNA]</scope>
    <source>
        <strain evidence="3">JA-25</strain>
    </source>
</reference>
<dbReference type="InterPro" id="IPR041698">
    <property type="entry name" value="Methyltransf_25"/>
</dbReference>
<dbReference type="GO" id="GO:0008168">
    <property type="term" value="F:methyltransferase activity"/>
    <property type="evidence" value="ECO:0007669"/>
    <property type="project" value="UniProtKB-KW"/>
</dbReference>
<dbReference type="Gene3D" id="3.40.50.150">
    <property type="entry name" value="Vaccinia Virus protein VP39"/>
    <property type="match status" value="1"/>
</dbReference>
<dbReference type="GO" id="GO:0032259">
    <property type="term" value="P:methylation"/>
    <property type="evidence" value="ECO:0007669"/>
    <property type="project" value="UniProtKB-KW"/>
</dbReference>
<feature type="domain" description="Methyltransferase" evidence="1">
    <location>
        <begin position="39"/>
        <end position="133"/>
    </location>
</feature>
<sequence>MTFDPVAPFYDSLAALAFGKSLIRAQEWGVAQVRPGYRVLVLGGGSGVTLPGLLARHPTQVVYVEASAAMLLLAQQRVPPGAPVAFLLGTEADVPTSEPFDYILLPFVLDLYPAAALESDMLPTLLRVLQPAGQLIVTDFAKPTTYWQRVYMWLMLRFFRLTTGIPARHWTNWPASLAALGLVEQHGQSFRYGQLRSGCWLRQTYV</sequence>
<dbReference type="EMBL" id="WAEL01000007">
    <property type="protein sequence ID" value="NID12366.1"/>
    <property type="molecule type" value="Genomic_DNA"/>
</dbReference>
<dbReference type="Proteomes" id="UP000606008">
    <property type="component" value="Unassembled WGS sequence"/>
</dbReference>
<evidence type="ECO:0000313" key="2">
    <source>
        <dbReference type="EMBL" id="NID12366.1"/>
    </source>
</evidence>
<accession>A0ABX0QM61</accession>
<comment type="caution">
    <text evidence="2">The sequence shown here is derived from an EMBL/GenBank/DDBJ whole genome shotgun (WGS) entry which is preliminary data.</text>
</comment>
<gene>
    <name evidence="2" type="ORF">F7231_19485</name>
</gene>
<name>A0ABX0QM61_9BACT</name>
<evidence type="ECO:0000313" key="3">
    <source>
        <dbReference type="Proteomes" id="UP000606008"/>
    </source>
</evidence>
<protein>
    <submittedName>
        <fullName evidence="2">Methyltransferase domain-containing protein</fullName>
    </submittedName>
</protein>
<dbReference type="Pfam" id="PF13649">
    <property type="entry name" value="Methyltransf_25"/>
    <property type="match status" value="1"/>
</dbReference>
<evidence type="ECO:0000259" key="1">
    <source>
        <dbReference type="Pfam" id="PF13649"/>
    </source>
</evidence>
<reference evidence="3" key="1">
    <citation type="submission" date="2019-09" db="EMBL/GenBank/DDBJ databases">
        <authorList>
            <person name="Jung D.-H."/>
        </authorList>
    </citation>
    <scope>NUCLEOTIDE SEQUENCE [LARGE SCALE GENOMIC DNA]</scope>
    <source>
        <strain evidence="3">JA-25</strain>
    </source>
</reference>
<keyword evidence="2" id="KW-0489">Methyltransferase</keyword>
<dbReference type="InterPro" id="IPR029063">
    <property type="entry name" value="SAM-dependent_MTases_sf"/>
</dbReference>
<proteinExistence type="predicted"/>
<dbReference type="CDD" id="cd02440">
    <property type="entry name" value="AdoMet_MTases"/>
    <property type="match status" value="1"/>
</dbReference>
<dbReference type="RefSeq" id="WP_166693223.1">
    <property type="nucleotide sequence ID" value="NZ_WAEL01000007.1"/>
</dbReference>